<keyword evidence="1" id="KW-0472">Membrane</keyword>
<organism evidence="2 3">
    <name type="scientific">Pseudomicrostroma glucosiphilum</name>
    <dbReference type="NCBI Taxonomy" id="1684307"/>
    <lineage>
        <taxon>Eukaryota</taxon>
        <taxon>Fungi</taxon>
        <taxon>Dikarya</taxon>
        <taxon>Basidiomycota</taxon>
        <taxon>Ustilaginomycotina</taxon>
        <taxon>Exobasidiomycetes</taxon>
        <taxon>Microstromatales</taxon>
        <taxon>Microstromatales incertae sedis</taxon>
        <taxon>Pseudomicrostroma</taxon>
    </lineage>
</organism>
<evidence type="ECO:0000313" key="3">
    <source>
        <dbReference type="Proteomes" id="UP000245942"/>
    </source>
</evidence>
<evidence type="ECO:0000313" key="2">
    <source>
        <dbReference type="EMBL" id="PWN21590.1"/>
    </source>
</evidence>
<keyword evidence="1" id="KW-1133">Transmembrane helix</keyword>
<gene>
    <name evidence="2" type="ORF">BCV69DRAFT_174871</name>
</gene>
<keyword evidence="3" id="KW-1185">Reference proteome</keyword>
<sequence length="59" mass="6584">MLLLRNKYIVTSPSATSRPFICFLLHSVLALYILISRPTARSIGRSDGRDEVEAGHLVQ</sequence>
<evidence type="ECO:0000256" key="1">
    <source>
        <dbReference type="SAM" id="Phobius"/>
    </source>
</evidence>
<accession>A0A316U8L1</accession>
<name>A0A316U8L1_9BASI</name>
<proteinExistence type="predicted"/>
<dbReference type="GeneID" id="37011264"/>
<dbReference type="RefSeq" id="XP_025348750.1">
    <property type="nucleotide sequence ID" value="XM_025489530.1"/>
</dbReference>
<protein>
    <submittedName>
        <fullName evidence="2">Uncharacterized protein</fullName>
    </submittedName>
</protein>
<reference evidence="2 3" key="1">
    <citation type="journal article" date="2018" name="Mol. Biol. Evol.">
        <title>Broad Genomic Sampling Reveals a Smut Pathogenic Ancestry of the Fungal Clade Ustilaginomycotina.</title>
        <authorList>
            <person name="Kijpornyongpan T."/>
            <person name="Mondo S.J."/>
            <person name="Barry K."/>
            <person name="Sandor L."/>
            <person name="Lee J."/>
            <person name="Lipzen A."/>
            <person name="Pangilinan J."/>
            <person name="LaButti K."/>
            <person name="Hainaut M."/>
            <person name="Henrissat B."/>
            <person name="Grigoriev I.V."/>
            <person name="Spatafora J.W."/>
            <person name="Aime M.C."/>
        </authorList>
    </citation>
    <scope>NUCLEOTIDE SEQUENCE [LARGE SCALE GENOMIC DNA]</scope>
    <source>
        <strain evidence="2 3">MCA 4718</strain>
    </source>
</reference>
<dbReference type="Proteomes" id="UP000245942">
    <property type="component" value="Unassembled WGS sequence"/>
</dbReference>
<dbReference type="AlphaFoldDB" id="A0A316U8L1"/>
<keyword evidence="1" id="KW-0812">Transmembrane</keyword>
<feature type="transmembrane region" description="Helical" evidence="1">
    <location>
        <begin position="15"/>
        <end position="35"/>
    </location>
</feature>
<dbReference type="EMBL" id="KZ819325">
    <property type="protein sequence ID" value="PWN21590.1"/>
    <property type="molecule type" value="Genomic_DNA"/>
</dbReference>